<evidence type="ECO:0000313" key="1">
    <source>
        <dbReference type="EMBL" id="GIY63040.1"/>
    </source>
</evidence>
<reference evidence="1 2" key="1">
    <citation type="submission" date="2021-06" db="EMBL/GenBank/DDBJ databases">
        <title>Caerostris darwini draft genome.</title>
        <authorList>
            <person name="Kono N."/>
            <person name="Arakawa K."/>
        </authorList>
    </citation>
    <scope>NUCLEOTIDE SEQUENCE [LARGE SCALE GENOMIC DNA]</scope>
</reference>
<accession>A0AAV4UYI2</accession>
<evidence type="ECO:0000313" key="2">
    <source>
        <dbReference type="Proteomes" id="UP001054837"/>
    </source>
</evidence>
<name>A0AAV4UYI2_9ARAC</name>
<protein>
    <submittedName>
        <fullName evidence="1">Uncharacterized protein</fullName>
    </submittedName>
</protein>
<organism evidence="1 2">
    <name type="scientific">Caerostris darwini</name>
    <dbReference type="NCBI Taxonomy" id="1538125"/>
    <lineage>
        <taxon>Eukaryota</taxon>
        <taxon>Metazoa</taxon>
        <taxon>Ecdysozoa</taxon>
        <taxon>Arthropoda</taxon>
        <taxon>Chelicerata</taxon>
        <taxon>Arachnida</taxon>
        <taxon>Araneae</taxon>
        <taxon>Araneomorphae</taxon>
        <taxon>Entelegynae</taxon>
        <taxon>Araneoidea</taxon>
        <taxon>Araneidae</taxon>
        <taxon>Caerostris</taxon>
    </lineage>
</organism>
<gene>
    <name evidence="1" type="ORF">CDAR_33941</name>
</gene>
<sequence>MFNAEAIPHQVRSVKIIARFMIKDYLAMLLVKKHKISRVTLPSQLKKPSSHQVRRVKVLARFMTKDYIAMPLVKERISLVVSCHNSLPCAPFLLRHVKSLLIFDSRAKSG</sequence>
<dbReference type="EMBL" id="BPLQ01012157">
    <property type="protein sequence ID" value="GIY63040.1"/>
    <property type="molecule type" value="Genomic_DNA"/>
</dbReference>
<dbReference type="AlphaFoldDB" id="A0AAV4UYI2"/>
<dbReference type="Proteomes" id="UP001054837">
    <property type="component" value="Unassembled WGS sequence"/>
</dbReference>
<keyword evidence="2" id="KW-1185">Reference proteome</keyword>
<comment type="caution">
    <text evidence="1">The sequence shown here is derived from an EMBL/GenBank/DDBJ whole genome shotgun (WGS) entry which is preliminary data.</text>
</comment>
<proteinExistence type="predicted"/>